<dbReference type="Pfam" id="PF03963">
    <property type="entry name" value="FlgD"/>
    <property type="match status" value="1"/>
</dbReference>
<evidence type="ECO:0000313" key="7">
    <source>
        <dbReference type="Proteomes" id="UP001161390"/>
    </source>
</evidence>
<evidence type="ECO:0000313" key="6">
    <source>
        <dbReference type="EMBL" id="GLQ21433.1"/>
    </source>
</evidence>
<gene>
    <name evidence="6" type="ORF">GCM10007854_23880</name>
</gene>
<accession>A0ABQ5V1V5</accession>
<comment type="function">
    <text evidence="4">Required for flagellar hook formation. May act as a scaffolding protein.</text>
</comment>
<sequence length="116" mass="12190">MDISSLTHFAQTKESAVRLANEGTATAEDPAGTGESGSNTDSVAQDFDTFLELLTAQIRNQDPLAPLDSTQFVEQLATFSNLELQAKNTQILESIASMLAQQLALGSDGATAPSDS</sequence>
<dbReference type="EMBL" id="BSNJ01000005">
    <property type="protein sequence ID" value="GLQ21433.1"/>
    <property type="molecule type" value="Genomic_DNA"/>
</dbReference>
<dbReference type="RefSeq" id="WP_284372980.1">
    <property type="nucleotide sequence ID" value="NZ_BSNJ01000005.1"/>
</dbReference>
<evidence type="ECO:0000256" key="3">
    <source>
        <dbReference type="ARBA" id="ARBA00022795"/>
    </source>
</evidence>
<reference evidence="6" key="2">
    <citation type="submission" date="2023-01" db="EMBL/GenBank/DDBJ databases">
        <title>Draft genome sequence of Algimonas porphyrae strain NBRC 108216.</title>
        <authorList>
            <person name="Sun Q."/>
            <person name="Mori K."/>
        </authorList>
    </citation>
    <scope>NUCLEOTIDE SEQUENCE</scope>
    <source>
        <strain evidence="6">NBRC 108216</strain>
    </source>
</reference>
<keyword evidence="7" id="KW-1185">Reference proteome</keyword>
<reference evidence="6" key="1">
    <citation type="journal article" date="2014" name="Int. J. Syst. Evol. Microbiol.">
        <title>Complete genome of a new Firmicutes species belonging to the dominant human colonic microbiota ('Ruminococcus bicirculans') reveals two chromosomes and a selective capacity to utilize plant glucans.</title>
        <authorList>
            <consortium name="NISC Comparative Sequencing Program"/>
            <person name="Wegmann U."/>
            <person name="Louis P."/>
            <person name="Goesmann A."/>
            <person name="Henrissat B."/>
            <person name="Duncan S.H."/>
            <person name="Flint H.J."/>
        </authorList>
    </citation>
    <scope>NUCLEOTIDE SEQUENCE</scope>
    <source>
        <strain evidence="6">NBRC 108216</strain>
    </source>
</reference>
<evidence type="ECO:0000256" key="2">
    <source>
        <dbReference type="ARBA" id="ARBA00016013"/>
    </source>
</evidence>
<dbReference type="Proteomes" id="UP001161390">
    <property type="component" value="Unassembled WGS sequence"/>
</dbReference>
<evidence type="ECO:0000256" key="5">
    <source>
        <dbReference type="SAM" id="MobiDB-lite"/>
    </source>
</evidence>
<keyword evidence="3" id="KW-1005">Bacterial flagellum biogenesis</keyword>
<feature type="region of interest" description="Disordered" evidence="5">
    <location>
        <begin position="17"/>
        <end position="42"/>
    </location>
</feature>
<protein>
    <recommendedName>
        <fullName evidence="2">Basal-body rod modification protein FlgD</fullName>
    </recommendedName>
</protein>
<name>A0ABQ5V1V5_9PROT</name>
<proteinExistence type="inferred from homology"/>
<evidence type="ECO:0000256" key="4">
    <source>
        <dbReference type="ARBA" id="ARBA00024746"/>
    </source>
</evidence>
<dbReference type="InterPro" id="IPR005648">
    <property type="entry name" value="FlgD"/>
</dbReference>
<organism evidence="6 7">
    <name type="scientific">Algimonas porphyrae</name>
    <dbReference type="NCBI Taxonomy" id="1128113"/>
    <lineage>
        <taxon>Bacteria</taxon>
        <taxon>Pseudomonadati</taxon>
        <taxon>Pseudomonadota</taxon>
        <taxon>Alphaproteobacteria</taxon>
        <taxon>Maricaulales</taxon>
        <taxon>Robiginitomaculaceae</taxon>
        <taxon>Algimonas</taxon>
    </lineage>
</organism>
<comment type="caution">
    <text evidence="6">The sequence shown here is derived from an EMBL/GenBank/DDBJ whole genome shotgun (WGS) entry which is preliminary data.</text>
</comment>
<comment type="similarity">
    <text evidence="1">Belongs to the FlgD family.</text>
</comment>
<evidence type="ECO:0000256" key="1">
    <source>
        <dbReference type="ARBA" id="ARBA00010577"/>
    </source>
</evidence>